<feature type="transmembrane region" description="Helical" evidence="2">
    <location>
        <begin position="42"/>
        <end position="59"/>
    </location>
</feature>
<dbReference type="Gene3D" id="3.40.50.150">
    <property type="entry name" value="Vaccinia Virus protein VP39"/>
    <property type="match status" value="1"/>
</dbReference>
<evidence type="ECO:0000259" key="3">
    <source>
        <dbReference type="Pfam" id="PF01728"/>
    </source>
</evidence>
<dbReference type="EMBL" id="CAUYUJ010017771">
    <property type="protein sequence ID" value="CAK0877753.1"/>
    <property type="molecule type" value="Genomic_DNA"/>
</dbReference>
<dbReference type="SUPFAM" id="SSF53335">
    <property type="entry name" value="S-adenosyl-L-methionine-dependent methyltransferases"/>
    <property type="match status" value="1"/>
</dbReference>
<evidence type="ECO:0000313" key="5">
    <source>
        <dbReference type="EMBL" id="CAK0877753.1"/>
    </source>
</evidence>
<comment type="caution">
    <text evidence="4">The sequence shown here is derived from an EMBL/GenBank/DDBJ whole genome shotgun (WGS) entry which is preliminary data.</text>
</comment>
<reference evidence="4" key="1">
    <citation type="submission" date="2023-10" db="EMBL/GenBank/DDBJ databases">
        <authorList>
            <person name="Chen Y."/>
            <person name="Shah S."/>
            <person name="Dougan E. K."/>
            <person name="Thang M."/>
            <person name="Chan C."/>
        </authorList>
    </citation>
    <scope>NUCLEOTIDE SEQUENCE [LARGE SCALE GENOMIC DNA]</scope>
</reference>
<dbReference type="EMBL" id="CAUYUJ010016430">
    <property type="protein sequence ID" value="CAK0865237.1"/>
    <property type="molecule type" value="Genomic_DNA"/>
</dbReference>
<feature type="domain" description="Ribosomal RNA methyltransferase FtsJ" evidence="3">
    <location>
        <begin position="323"/>
        <end position="446"/>
    </location>
</feature>
<feature type="compositionally biased region" description="Gly residues" evidence="1">
    <location>
        <begin position="69"/>
        <end position="79"/>
    </location>
</feature>
<sequence>MAPAAAGRAAATGAPLLEARPTAPAMVSSALAQARAWIASSLPLWLGAAGFLCGALLLLRARGGRLRDGGPGAGRGPVGGRQARQPGAHEGGTPRPHKGPGERGPRLPVVAYWDAQGGQVDRAPEDGPLPNVILTCPLSHLERLFNLVVAEHGAQGDVLQCWRFAPPSATTSKVRLMGLRCADPDSVVDRLAQDGRLSWVLQKLYRVGDRERPQPSLEAAAARLAVQLDEARASVRGAAASEVSPLRVRLSCFPASSTDPLLGALETAVPQPPGGGGIELVPTRQEVVAAAVQVCKGVWLTGVSASGALAEHMASRRGTGDAVSRAYFKLAEALQAAGPAAAACLAGGAALDAGAAPGSWTQLMLEKGCQRVYAVDPCQLRPEVAVAEGVEHMQTTLRDAVGVLAERQKSGQAPLLDVCVSDMKLPALSSVVRVVAEAGVFQLLRPGALVVLTVKGEAVKGNSQKRLCTDAAFPAAKELQAHCDGVQVLHLMANRELERTIIGFCKKRK</sequence>
<organism evidence="4 6">
    <name type="scientific">Prorocentrum cordatum</name>
    <dbReference type="NCBI Taxonomy" id="2364126"/>
    <lineage>
        <taxon>Eukaryota</taxon>
        <taxon>Sar</taxon>
        <taxon>Alveolata</taxon>
        <taxon>Dinophyceae</taxon>
        <taxon>Prorocentrales</taxon>
        <taxon>Prorocentraceae</taxon>
        <taxon>Prorocentrum</taxon>
    </lineage>
</organism>
<accession>A0ABN9V0X7</accession>
<keyword evidence="2" id="KW-1133">Transmembrane helix</keyword>
<evidence type="ECO:0000313" key="4">
    <source>
        <dbReference type="EMBL" id="CAK0865237.1"/>
    </source>
</evidence>
<protein>
    <recommendedName>
        <fullName evidence="3">Ribosomal RNA methyltransferase FtsJ domain-containing protein</fullName>
    </recommendedName>
</protein>
<dbReference type="Proteomes" id="UP001189429">
    <property type="component" value="Unassembled WGS sequence"/>
</dbReference>
<evidence type="ECO:0000256" key="2">
    <source>
        <dbReference type="SAM" id="Phobius"/>
    </source>
</evidence>
<feature type="region of interest" description="Disordered" evidence="1">
    <location>
        <begin position="67"/>
        <end position="107"/>
    </location>
</feature>
<dbReference type="InterPro" id="IPR029063">
    <property type="entry name" value="SAM-dependent_MTases_sf"/>
</dbReference>
<name>A0ABN9V0X7_9DINO</name>
<dbReference type="InterPro" id="IPR002877">
    <property type="entry name" value="RNA_MeTrfase_FtsJ_dom"/>
</dbReference>
<evidence type="ECO:0000313" key="6">
    <source>
        <dbReference type="Proteomes" id="UP001189429"/>
    </source>
</evidence>
<keyword evidence="6" id="KW-1185">Reference proteome</keyword>
<keyword evidence="2" id="KW-0812">Transmembrane</keyword>
<proteinExistence type="predicted"/>
<gene>
    <name evidence="4" type="ORF">PCOR1329_LOCUS52818</name>
    <name evidence="5" type="ORF">PCOR1329_LOCUS61721</name>
</gene>
<keyword evidence="2" id="KW-0472">Membrane</keyword>
<dbReference type="Pfam" id="PF01728">
    <property type="entry name" value="FtsJ"/>
    <property type="match status" value="1"/>
</dbReference>
<evidence type="ECO:0000256" key="1">
    <source>
        <dbReference type="SAM" id="MobiDB-lite"/>
    </source>
</evidence>